<keyword evidence="1" id="KW-0158">Chromosome</keyword>
<name>G5B9E4_HETGA</name>
<dbReference type="AlphaFoldDB" id="G5B9E4"/>
<evidence type="ECO:0000313" key="2">
    <source>
        <dbReference type="EMBL" id="EHB05905.1"/>
    </source>
</evidence>
<dbReference type="OMA" id="CDGRYAQ"/>
<gene>
    <name evidence="2" type="ORF">GW7_15182</name>
</gene>
<dbReference type="GO" id="GO:0005634">
    <property type="term" value="C:nucleus"/>
    <property type="evidence" value="ECO:0007669"/>
    <property type="project" value="UniProtKB-SubCell"/>
</dbReference>
<dbReference type="Bgee" id="ENSHGLG00000000581">
    <property type="expression patterns" value="Expressed in testis and 4 other cell types or tissues"/>
</dbReference>
<evidence type="ECO:0000313" key="3">
    <source>
        <dbReference type="Proteomes" id="UP000006813"/>
    </source>
</evidence>
<organism evidence="2 3">
    <name type="scientific">Heterocephalus glaber</name>
    <name type="common">Naked mole rat</name>
    <dbReference type="NCBI Taxonomy" id="10181"/>
    <lineage>
        <taxon>Eukaryota</taxon>
        <taxon>Metazoa</taxon>
        <taxon>Chordata</taxon>
        <taxon>Craniata</taxon>
        <taxon>Vertebrata</taxon>
        <taxon>Euteleostomi</taxon>
        <taxon>Mammalia</taxon>
        <taxon>Eutheria</taxon>
        <taxon>Euarchontoglires</taxon>
        <taxon>Glires</taxon>
        <taxon>Rodentia</taxon>
        <taxon>Hystricomorpha</taxon>
        <taxon>Bathyergidae</taxon>
        <taxon>Heterocephalus</taxon>
    </lineage>
</organism>
<evidence type="ECO:0000256" key="1">
    <source>
        <dbReference type="RuleBase" id="RU003767"/>
    </source>
</evidence>
<keyword evidence="1" id="KW-0544">Nucleosome core</keyword>
<dbReference type="GO" id="GO:0003677">
    <property type="term" value="F:DNA binding"/>
    <property type="evidence" value="ECO:0007669"/>
    <property type="project" value="UniProtKB-KW"/>
</dbReference>
<dbReference type="InterPro" id="IPR009072">
    <property type="entry name" value="Histone-fold"/>
</dbReference>
<dbReference type="Gene3D" id="1.10.20.10">
    <property type="entry name" value="Histone, subunit A"/>
    <property type="match status" value="1"/>
</dbReference>
<dbReference type="SUPFAM" id="SSF47113">
    <property type="entry name" value="Histone-fold"/>
    <property type="match status" value="1"/>
</dbReference>
<protein>
    <recommendedName>
        <fullName evidence="1">Histone H2A</fullName>
    </recommendedName>
</protein>
<dbReference type="GO" id="GO:0000786">
    <property type="term" value="C:nucleosome"/>
    <property type="evidence" value="ECO:0007669"/>
    <property type="project" value="UniProtKB-KW"/>
</dbReference>
<dbReference type="PRINTS" id="PR00620">
    <property type="entry name" value="HISTONEH2A"/>
</dbReference>
<dbReference type="InParanoid" id="G5B9E4"/>
<dbReference type="FunCoup" id="G5B9E4">
    <property type="interactions" value="9"/>
</dbReference>
<dbReference type="GO" id="GO:0046982">
    <property type="term" value="F:protein heterodimerization activity"/>
    <property type="evidence" value="ECO:0007669"/>
    <property type="project" value="InterPro"/>
</dbReference>
<dbReference type="GO" id="GO:0030527">
    <property type="term" value="F:structural constituent of chromatin"/>
    <property type="evidence" value="ECO:0007669"/>
    <property type="project" value="InterPro"/>
</dbReference>
<comment type="similarity">
    <text evidence="1">Belongs to the histone H2A family.</text>
</comment>
<accession>G5B9E4</accession>
<dbReference type="STRING" id="10181.G5B9E4"/>
<dbReference type="PANTHER" id="PTHR23430">
    <property type="entry name" value="HISTONE H2A"/>
    <property type="match status" value="1"/>
</dbReference>
<dbReference type="SMART" id="SM00414">
    <property type="entry name" value="H2A"/>
    <property type="match status" value="1"/>
</dbReference>
<dbReference type="Proteomes" id="UP000006813">
    <property type="component" value="Unassembled WGS sequence"/>
</dbReference>
<sequence>MPRQALALTNERPPQGRAEPIFSVSQVERALCDGRYAQRLSCSASVFLAATLQFLSATVLELADREARYRSRRRITRELLDVATLKDALLCTLLGTTTISRVAPARP</sequence>
<reference evidence="2 3" key="1">
    <citation type="journal article" date="2011" name="Nature">
        <title>Genome sequencing reveals insights into physiology and longevity of the naked mole rat.</title>
        <authorList>
            <person name="Kim E.B."/>
            <person name="Fang X."/>
            <person name="Fushan A.A."/>
            <person name="Huang Z."/>
            <person name="Lobanov A.V."/>
            <person name="Han L."/>
            <person name="Marino S.M."/>
            <person name="Sun X."/>
            <person name="Turanov A.A."/>
            <person name="Yang P."/>
            <person name="Yim S.H."/>
            <person name="Zhao X."/>
            <person name="Kasaikina M.V."/>
            <person name="Stoletzki N."/>
            <person name="Peng C."/>
            <person name="Polak P."/>
            <person name="Xiong Z."/>
            <person name="Kiezun A."/>
            <person name="Zhu Y."/>
            <person name="Chen Y."/>
            <person name="Kryukov G.V."/>
            <person name="Zhang Q."/>
            <person name="Peshkin L."/>
            <person name="Yang L."/>
            <person name="Bronson R.T."/>
            <person name="Buffenstein R."/>
            <person name="Wang B."/>
            <person name="Han C."/>
            <person name="Li Q."/>
            <person name="Chen L."/>
            <person name="Zhao W."/>
            <person name="Sunyaev S.R."/>
            <person name="Park T.J."/>
            <person name="Zhang G."/>
            <person name="Wang J."/>
            <person name="Gladyshev V.N."/>
        </authorList>
    </citation>
    <scope>NUCLEOTIDE SEQUENCE [LARGE SCALE GENOMIC DNA]</scope>
</reference>
<comment type="subcellular location">
    <subcellularLocation>
        <location evidence="1">Nucleus</location>
    </subcellularLocation>
</comment>
<keyword evidence="1" id="KW-0539">Nucleus</keyword>
<dbReference type="EMBL" id="JH169117">
    <property type="protein sequence ID" value="EHB05905.1"/>
    <property type="molecule type" value="Genomic_DNA"/>
</dbReference>
<proteinExistence type="inferred from homology"/>
<dbReference type="InterPro" id="IPR002119">
    <property type="entry name" value="Histone_H2A"/>
</dbReference>
<keyword evidence="1" id="KW-0238">DNA-binding</keyword>
<comment type="subunit">
    <text evidence="1">The nucleosome is a histone octamer containing two molecules each of H2A, H2B, H3 and H4 assembled in one H3-H4 heterotetramer and two H2A-H2B heterodimers. The octamer wraps approximately 147 bp of DNA.</text>
</comment>